<evidence type="ECO:0000313" key="3">
    <source>
        <dbReference type="EMBL" id="CUM99425.1"/>
    </source>
</evidence>
<dbReference type="Pfam" id="PF14501">
    <property type="entry name" value="HATPase_c_5"/>
    <property type="match status" value="1"/>
</dbReference>
<reference evidence="3 4" key="1">
    <citation type="submission" date="2015-09" db="EMBL/GenBank/DDBJ databases">
        <authorList>
            <consortium name="Pathogen Informatics"/>
        </authorList>
    </citation>
    <scope>NUCLEOTIDE SEQUENCE [LARGE SCALE GENOMIC DNA]</scope>
    <source>
        <strain evidence="3 4">2789STDY5834968</strain>
    </source>
</reference>
<dbReference type="PANTHER" id="PTHR40448:SF1">
    <property type="entry name" value="TWO-COMPONENT SENSOR HISTIDINE KINASE"/>
    <property type="match status" value="1"/>
</dbReference>
<dbReference type="PANTHER" id="PTHR40448">
    <property type="entry name" value="TWO-COMPONENT SENSOR HISTIDINE KINASE"/>
    <property type="match status" value="1"/>
</dbReference>
<feature type="transmembrane region" description="Helical" evidence="1">
    <location>
        <begin position="6"/>
        <end position="22"/>
    </location>
</feature>
<feature type="transmembrane region" description="Helical" evidence="1">
    <location>
        <begin position="57"/>
        <end position="74"/>
    </location>
</feature>
<feature type="transmembrane region" description="Helical" evidence="1">
    <location>
        <begin position="184"/>
        <end position="204"/>
    </location>
</feature>
<feature type="transmembrane region" description="Helical" evidence="1">
    <location>
        <begin position="81"/>
        <end position="102"/>
    </location>
</feature>
<dbReference type="Gene3D" id="3.30.565.10">
    <property type="entry name" value="Histidine kinase-like ATPase, C-terminal domain"/>
    <property type="match status" value="1"/>
</dbReference>
<feature type="transmembrane region" description="Helical" evidence="1">
    <location>
        <begin position="150"/>
        <end position="172"/>
    </location>
</feature>
<feature type="transmembrane region" description="Helical" evidence="1">
    <location>
        <begin position="34"/>
        <end position="51"/>
    </location>
</feature>
<keyword evidence="1" id="KW-0812">Transmembrane</keyword>
<accession>A0A173TBV9</accession>
<evidence type="ECO:0000313" key="4">
    <source>
        <dbReference type="Proteomes" id="UP000095673"/>
    </source>
</evidence>
<dbReference type="Proteomes" id="UP000095673">
    <property type="component" value="Unassembled WGS sequence"/>
</dbReference>
<protein>
    <recommendedName>
        <fullName evidence="2">Sensor histidine kinase NatK-like C-terminal domain-containing protein</fullName>
    </recommendedName>
</protein>
<feature type="domain" description="Sensor histidine kinase NatK-like C-terminal" evidence="2">
    <location>
        <begin position="322"/>
        <end position="415"/>
    </location>
</feature>
<keyword evidence="1" id="KW-0472">Membrane</keyword>
<evidence type="ECO:0000259" key="2">
    <source>
        <dbReference type="Pfam" id="PF14501"/>
    </source>
</evidence>
<dbReference type="EMBL" id="CYXM01000006">
    <property type="protein sequence ID" value="CUM99425.1"/>
    <property type="molecule type" value="Genomic_DNA"/>
</dbReference>
<gene>
    <name evidence="3" type="ORF">ERS852580_01479</name>
</gene>
<dbReference type="GO" id="GO:0042802">
    <property type="term" value="F:identical protein binding"/>
    <property type="evidence" value="ECO:0007669"/>
    <property type="project" value="TreeGrafter"/>
</dbReference>
<proteinExistence type="predicted"/>
<name>A0A173TBV9_9FIRM</name>
<keyword evidence="1" id="KW-1133">Transmembrane helix</keyword>
<organism evidence="3 4">
    <name type="scientific">Agathobacter rectalis</name>
    <dbReference type="NCBI Taxonomy" id="39491"/>
    <lineage>
        <taxon>Bacteria</taxon>
        <taxon>Bacillati</taxon>
        <taxon>Bacillota</taxon>
        <taxon>Clostridia</taxon>
        <taxon>Lachnospirales</taxon>
        <taxon>Lachnospiraceae</taxon>
        <taxon>Agathobacter</taxon>
    </lineage>
</organism>
<dbReference type="CDD" id="cd16935">
    <property type="entry name" value="HATPase_AgrC-ComD-like"/>
    <property type="match status" value="1"/>
</dbReference>
<evidence type="ECO:0000256" key="1">
    <source>
        <dbReference type="SAM" id="Phobius"/>
    </source>
</evidence>
<dbReference type="InterPro" id="IPR032834">
    <property type="entry name" value="NatK-like_C"/>
</dbReference>
<sequence>MNFPIEIYTIIIECLLIFYFFHKEIRPVYPSRRYIILFCISLFAVIMLSTLYTPMFIRLAIISLFLFLCYTFRFKCKIFQITYTIILFFVTSMFSDVIGAFVLSRLGISINELLGISEGRLIYNTTSKIIHLFLLVIIILFTNARFDSKALLHAIPLMLCNLSSIFILFAQYTTFIDNGKYSTFVMTTICMLVINIVVCGYTEIVKKSYELQKNQLCMQEQLAKQELYYQDIIARQDESRALWHDIKKYMLAMENLVSTKTRPEAESQLSALKKKFSSLDQMIDTGNSIVDGILNYGSNKADSLGISINFNLWLDTDLNISPVDLYIIIGNTMDNAIEACDAFPAGHKPSISCTLRQKNHVLLYEISNPIPQVSVKKAGDIHGYGLENVKECVNRNSGFISVKTENDIFCVSITLNV</sequence>
<feature type="transmembrane region" description="Helical" evidence="1">
    <location>
        <begin position="122"/>
        <end position="143"/>
    </location>
</feature>
<dbReference type="SUPFAM" id="SSF55874">
    <property type="entry name" value="ATPase domain of HSP90 chaperone/DNA topoisomerase II/histidine kinase"/>
    <property type="match status" value="1"/>
</dbReference>
<dbReference type="InterPro" id="IPR036890">
    <property type="entry name" value="HATPase_C_sf"/>
</dbReference>
<dbReference type="AlphaFoldDB" id="A0A173TBV9"/>